<dbReference type="CDD" id="cd11386">
    <property type="entry name" value="MCP_signal"/>
    <property type="match status" value="1"/>
</dbReference>
<feature type="coiled-coil region" evidence="6">
    <location>
        <begin position="1026"/>
        <end position="1064"/>
    </location>
</feature>
<comment type="similarity">
    <text evidence="4">Belongs to the methyl-accepting chemotaxis (MCP) protein family.</text>
</comment>
<evidence type="ECO:0000259" key="8">
    <source>
        <dbReference type="PROSITE" id="PS01033"/>
    </source>
</evidence>
<dbReference type="SUPFAM" id="SSF55785">
    <property type="entry name" value="PYP-like sensor domain (PAS domain)"/>
    <property type="match status" value="1"/>
</dbReference>
<name>A0AAF0BX21_9GAMM</name>
<dbReference type="InterPro" id="IPR003660">
    <property type="entry name" value="HAMP_dom"/>
</dbReference>
<dbReference type="SUPFAM" id="SSF58104">
    <property type="entry name" value="Methyl-accepting chemotaxis protein (MCP) signaling domain"/>
    <property type="match status" value="1"/>
</dbReference>
<evidence type="ECO:0000256" key="2">
    <source>
        <dbReference type="ARBA" id="ARBA00022481"/>
    </source>
</evidence>
<dbReference type="Proteomes" id="UP000032568">
    <property type="component" value="Chromosome"/>
</dbReference>
<feature type="region of interest" description="Disordered" evidence="7">
    <location>
        <begin position="841"/>
        <end position="861"/>
    </location>
</feature>
<dbReference type="InterPro" id="IPR051310">
    <property type="entry name" value="MCP_chemotaxis"/>
</dbReference>
<evidence type="ECO:0000256" key="5">
    <source>
        <dbReference type="PROSITE-ProRule" id="PRU00284"/>
    </source>
</evidence>
<dbReference type="AlphaFoldDB" id="A0AAF0BX21"/>
<keyword evidence="2" id="KW-0488">Methylation</keyword>
<feature type="domain" description="Globin" evidence="8">
    <location>
        <begin position="1"/>
        <end position="134"/>
    </location>
</feature>
<evidence type="ECO:0000256" key="7">
    <source>
        <dbReference type="SAM" id="MobiDB-lite"/>
    </source>
</evidence>
<feature type="domain" description="HAMP" evidence="10">
    <location>
        <begin position="769"/>
        <end position="821"/>
    </location>
</feature>
<evidence type="ECO:0000313" key="12">
    <source>
        <dbReference type="Proteomes" id="UP000032568"/>
    </source>
</evidence>
<feature type="domain" description="Methyl-accepting transducer" evidence="9">
    <location>
        <begin position="826"/>
        <end position="1055"/>
    </location>
</feature>
<feature type="compositionally biased region" description="Polar residues" evidence="7">
    <location>
        <begin position="161"/>
        <end position="172"/>
    </location>
</feature>
<dbReference type="InterPro" id="IPR004089">
    <property type="entry name" value="MCPsignal_dom"/>
</dbReference>
<feature type="compositionally biased region" description="Low complexity" evidence="7">
    <location>
        <begin position="193"/>
        <end position="207"/>
    </location>
</feature>
<dbReference type="GO" id="GO:0004888">
    <property type="term" value="F:transmembrane signaling receptor activity"/>
    <property type="evidence" value="ECO:0007669"/>
    <property type="project" value="InterPro"/>
</dbReference>
<dbReference type="PROSITE" id="PS01033">
    <property type="entry name" value="GLOBIN"/>
    <property type="match status" value="1"/>
</dbReference>
<dbReference type="GO" id="GO:0006935">
    <property type="term" value="P:chemotaxis"/>
    <property type="evidence" value="ECO:0007669"/>
    <property type="project" value="InterPro"/>
</dbReference>
<dbReference type="Pfam" id="PF13188">
    <property type="entry name" value="PAS_8"/>
    <property type="match status" value="4"/>
</dbReference>
<dbReference type="EMBL" id="CP059735">
    <property type="protein sequence ID" value="WDD96861.1"/>
    <property type="molecule type" value="Genomic_DNA"/>
</dbReference>
<sequence>MTPKQITLVRQSWKKVLPMAPKAADLFYQTLFDLSPALKSLFKSDISEQGGKLMAMLDSAIKLLDKPDKLLPAVQKLGQRHLAYGVEPQHYDMVGEALLTTLATGLGDEFTPMVKKAWTEVYQTLSSTMIAAAEALKVQEAQELVEVETAAGRQRMKAANSAESAGDSSATTAVKERKTVKTGKAKTTKPKGKATSSTQKSAQSSKSTQHKEPAMDSKTNETEELAERLQGALDQSTTAIVMIDRDFIITYANQATLDLLSQHEQAFAQMWPGFKADKYDVIGSCIDGFLSRAEHQCQLLNDISNLPYQTEIEIGELTFELNITAIEDGKGLYIGNLLEWRDITQILARRSKAVQLQGAVDQSGTACIMIDRDFAITYANDATIRLLKQHEATFARKWPGFKADATALIGTNIDGFHANPAHQRELLDDVNNLPYQTTITIEDLQFELNVTAILDNVGNYIGNSLEWQDVTDALAQKNKAVQLQGAVDQSGTACIMIDRDFTITYANEATLRLLKQHEATFAKKWPGFKADADALIGSNIDGFHSNPAHQRKLLGDVNNLPYTTTITIEDLQFELNVTAITNSDGDYIGNSLEWQDVTEACQNAVQVGRLTSAVEGMTTNLMMADIDGNIVYANPAVIAMLRRRESQLRSVLPSFNVDTLIGTNFDTFHKNPAHQKNLLGNPANLPYAAEITVAGLTFSLTGIALLDSENNHLGTAVQWLDLTEQKDAQNQVEGLISAAIQGELDRRIDTDAYEGFMKVLGDNINNLMNAIVEPVTDAIDVAQALANGDLTNAMDGEYQGEFLALANAMNGSIENLSKMVDEIRNASTSVFEAAREIAAGNNELSHRTESQASSLEETASAMEELTSTVQQNAENSTEASKLSGSVMAKASNGGAVVKNAIEAMSDINKSSKKIADIISVIDEIAFQTNLLALNAAVEAARAGEQGRGFAVVAAEVRNLAQRSAGAAKEIKGLINDSVEAVGQGTKLVDETGQTFTELVTAIEEVSNMIGDIDNAGKEQSAGIGEVSAAVSQMDEMTQQNAALVEEATASSKAMEEQAQSLLEQVDFFNNGEPQASSDHGRSRVGEVLRKPPAKAVVKPDTRHRQRQVTQTDKEWEEF</sequence>
<dbReference type="InterPro" id="IPR009050">
    <property type="entry name" value="Globin-like_sf"/>
</dbReference>
<keyword evidence="3 5" id="KW-0807">Transducer</keyword>
<dbReference type="Pfam" id="PF18947">
    <property type="entry name" value="HAMP_2"/>
    <property type="match status" value="1"/>
</dbReference>
<dbReference type="Gene3D" id="1.10.490.10">
    <property type="entry name" value="Globins"/>
    <property type="match status" value="1"/>
</dbReference>
<evidence type="ECO:0000256" key="6">
    <source>
        <dbReference type="SAM" id="Coils"/>
    </source>
</evidence>
<organism evidence="11 12">
    <name type="scientific">Thalassomonas actiniarum</name>
    <dbReference type="NCBI Taxonomy" id="485447"/>
    <lineage>
        <taxon>Bacteria</taxon>
        <taxon>Pseudomonadati</taxon>
        <taxon>Pseudomonadota</taxon>
        <taxon>Gammaproteobacteria</taxon>
        <taxon>Alteromonadales</taxon>
        <taxon>Colwelliaceae</taxon>
        <taxon>Thalassomonas</taxon>
    </lineage>
</organism>
<comment type="subcellular location">
    <subcellularLocation>
        <location evidence="1">Membrane</location>
    </subcellularLocation>
</comment>
<dbReference type="InterPro" id="IPR004090">
    <property type="entry name" value="Chemotax_Me-accpt_rcpt"/>
</dbReference>
<evidence type="ECO:0000313" key="11">
    <source>
        <dbReference type="EMBL" id="WDD96861.1"/>
    </source>
</evidence>
<dbReference type="SUPFAM" id="SSF46458">
    <property type="entry name" value="Globin-like"/>
    <property type="match status" value="1"/>
</dbReference>
<dbReference type="PANTHER" id="PTHR43531:SF14">
    <property type="entry name" value="METHYL-ACCEPTING CHEMOTAXIS PROTEIN I-RELATED"/>
    <property type="match status" value="1"/>
</dbReference>
<feature type="region of interest" description="Disordered" evidence="7">
    <location>
        <begin position="156"/>
        <end position="226"/>
    </location>
</feature>
<dbReference type="Pfam" id="PF00015">
    <property type="entry name" value="MCPsignal"/>
    <property type="match status" value="1"/>
</dbReference>
<dbReference type="CDD" id="cd00130">
    <property type="entry name" value="PAS"/>
    <property type="match status" value="1"/>
</dbReference>
<dbReference type="InterPro" id="IPR012292">
    <property type="entry name" value="Globin/Proto"/>
</dbReference>
<evidence type="ECO:0000259" key="9">
    <source>
        <dbReference type="PROSITE" id="PS50111"/>
    </source>
</evidence>
<dbReference type="PRINTS" id="PR00260">
    <property type="entry name" value="CHEMTRNSDUCR"/>
</dbReference>
<dbReference type="GO" id="GO:0019825">
    <property type="term" value="F:oxygen binding"/>
    <property type="evidence" value="ECO:0007669"/>
    <property type="project" value="InterPro"/>
</dbReference>
<dbReference type="Gene3D" id="1.10.287.950">
    <property type="entry name" value="Methyl-accepting chemotaxis protein"/>
    <property type="match status" value="1"/>
</dbReference>
<feature type="compositionally biased region" description="Basic and acidic residues" evidence="7">
    <location>
        <begin position="209"/>
        <end position="226"/>
    </location>
</feature>
<feature type="region of interest" description="Disordered" evidence="7">
    <location>
        <begin position="1068"/>
        <end position="1118"/>
    </location>
</feature>
<dbReference type="GO" id="GO:0020037">
    <property type="term" value="F:heme binding"/>
    <property type="evidence" value="ECO:0007669"/>
    <property type="project" value="InterPro"/>
</dbReference>
<keyword evidence="6" id="KW-0175">Coiled coil</keyword>
<dbReference type="RefSeq" id="WP_084692902.1">
    <property type="nucleotide sequence ID" value="NZ_CP059735.1"/>
</dbReference>
<feature type="compositionally biased region" description="Basic and acidic residues" evidence="7">
    <location>
        <begin position="1078"/>
        <end position="1089"/>
    </location>
</feature>
<dbReference type="PROSITE" id="PS50111">
    <property type="entry name" value="CHEMOTAXIS_TRANSDUC_2"/>
    <property type="match status" value="1"/>
</dbReference>
<dbReference type="Pfam" id="PF00042">
    <property type="entry name" value="Globin"/>
    <property type="match status" value="1"/>
</dbReference>
<dbReference type="FunFam" id="1.10.287.950:FF:000001">
    <property type="entry name" value="Methyl-accepting chemotaxis sensory transducer"/>
    <property type="match status" value="1"/>
</dbReference>
<dbReference type="InterPro" id="IPR000014">
    <property type="entry name" value="PAS"/>
</dbReference>
<gene>
    <name evidence="11" type="ORF">SG35_015965</name>
</gene>
<dbReference type="InterPro" id="IPR035965">
    <property type="entry name" value="PAS-like_dom_sf"/>
</dbReference>
<feature type="compositionally biased region" description="Basic residues" evidence="7">
    <location>
        <begin position="180"/>
        <end position="192"/>
    </location>
</feature>
<dbReference type="SMART" id="SM00091">
    <property type="entry name" value="PAS"/>
    <property type="match status" value="4"/>
</dbReference>
<evidence type="ECO:0000256" key="3">
    <source>
        <dbReference type="ARBA" id="ARBA00023224"/>
    </source>
</evidence>
<evidence type="ECO:0000256" key="1">
    <source>
        <dbReference type="ARBA" id="ARBA00004370"/>
    </source>
</evidence>
<keyword evidence="12" id="KW-1185">Reference proteome</keyword>
<dbReference type="PANTHER" id="PTHR43531">
    <property type="entry name" value="PROTEIN ICFG"/>
    <property type="match status" value="1"/>
</dbReference>
<dbReference type="KEGG" id="tact:SG35_015965"/>
<reference evidence="11 12" key="1">
    <citation type="journal article" date="2015" name="Genome Announc.">
        <title>Draft Genome Sequences of Marine Isolates of Thalassomonas viridans and Thalassomonas actiniarum.</title>
        <authorList>
            <person name="Olonade I."/>
            <person name="van Zyl L.J."/>
            <person name="Trindade M."/>
        </authorList>
    </citation>
    <scope>NUCLEOTIDE SEQUENCE [LARGE SCALE GENOMIC DNA]</scope>
    <source>
        <strain evidence="11 12">A5K-106</strain>
    </source>
</reference>
<evidence type="ECO:0000259" key="10">
    <source>
        <dbReference type="PROSITE" id="PS50885"/>
    </source>
</evidence>
<accession>A0AAF0BX21</accession>
<protein>
    <submittedName>
        <fullName evidence="11">PAS domain-containing protein</fullName>
    </submittedName>
</protein>
<dbReference type="GO" id="GO:0005886">
    <property type="term" value="C:plasma membrane"/>
    <property type="evidence" value="ECO:0007669"/>
    <property type="project" value="TreeGrafter"/>
</dbReference>
<dbReference type="Gene3D" id="3.30.450.20">
    <property type="entry name" value="PAS domain"/>
    <property type="match status" value="4"/>
</dbReference>
<proteinExistence type="inferred from homology"/>
<dbReference type="PROSITE" id="PS50885">
    <property type="entry name" value="HAMP"/>
    <property type="match status" value="1"/>
</dbReference>
<dbReference type="GO" id="GO:0007165">
    <property type="term" value="P:signal transduction"/>
    <property type="evidence" value="ECO:0007669"/>
    <property type="project" value="UniProtKB-KW"/>
</dbReference>
<evidence type="ECO:0000256" key="4">
    <source>
        <dbReference type="ARBA" id="ARBA00029447"/>
    </source>
</evidence>
<dbReference type="InterPro" id="IPR000971">
    <property type="entry name" value="Globin"/>
</dbReference>
<dbReference type="SMART" id="SM00283">
    <property type="entry name" value="MA"/>
    <property type="match status" value="1"/>
</dbReference>
<reference evidence="11 12" key="2">
    <citation type="journal article" date="2022" name="Mar. Drugs">
        <title>Bioassay-Guided Fractionation Leads to the Detection of Cholic Acid Generated by the Rare Thalassomonas sp.</title>
        <authorList>
            <person name="Pheiffer F."/>
            <person name="Schneider Y.K."/>
            <person name="Hansen E.H."/>
            <person name="Andersen J.H."/>
            <person name="Isaksson J."/>
            <person name="Busche T."/>
            <person name="R C."/>
            <person name="Kalinowski J."/>
            <person name="Zyl L.V."/>
            <person name="Trindade M."/>
        </authorList>
    </citation>
    <scope>NUCLEOTIDE SEQUENCE [LARGE SCALE GENOMIC DNA]</scope>
    <source>
        <strain evidence="11 12">A5K-106</strain>
    </source>
</reference>
<dbReference type="SMART" id="SM00304">
    <property type="entry name" value="HAMP"/>
    <property type="match status" value="1"/>
</dbReference>
<dbReference type="CDD" id="cd12131">
    <property type="entry name" value="HGbI-like"/>
    <property type="match status" value="1"/>
</dbReference>